<feature type="compositionally biased region" description="Polar residues" evidence="1">
    <location>
        <begin position="350"/>
        <end position="359"/>
    </location>
</feature>
<reference evidence="3" key="1">
    <citation type="submission" date="2012-06" db="EMBL/GenBank/DDBJ databases">
        <title>The genome sequence of Coniosporium apollinis CBS 100218.</title>
        <authorList>
            <consortium name="The Broad Institute Genome Sequencing Platform"/>
            <person name="Cuomo C."/>
            <person name="Gorbushina A."/>
            <person name="Noack S."/>
            <person name="Walker B."/>
            <person name="Young S.K."/>
            <person name="Zeng Q."/>
            <person name="Gargeya S."/>
            <person name="Fitzgerald M."/>
            <person name="Haas B."/>
            <person name="Abouelleil A."/>
            <person name="Alvarado L."/>
            <person name="Arachchi H.M."/>
            <person name="Berlin A.M."/>
            <person name="Chapman S.B."/>
            <person name="Goldberg J."/>
            <person name="Griggs A."/>
            <person name="Gujja S."/>
            <person name="Hansen M."/>
            <person name="Howarth C."/>
            <person name="Imamovic A."/>
            <person name="Larimer J."/>
            <person name="McCowan C."/>
            <person name="Montmayeur A."/>
            <person name="Murphy C."/>
            <person name="Neiman D."/>
            <person name="Pearson M."/>
            <person name="Priest M."/>
            <person name="Roberts A."/>
            <person name="Saif S."/>
            <person name="Shea T."/>
            <person name="Sisk P."/>
            <person name="Sykes S."/>
            <person name="Wortman J."/>
            <person name="Nusbaum C."/>
            <person name="Birren B."/>
        </authorList>
    </citation>
    <scope>NUCLEOTIDE SEQUENCE [LARGE SCALE GENOMIC DNA]</scope>
    <source>
        <strain evidence="3">CBS 100218</strain>
    </source>
</reference>
<feature type="compositionally biased region" description="Polar residues" evidence="1">
    <location>
        <begin position="229"/>
        <end position="247"/>
    </location>
</feature>
<gene>
    <name evidence="2" type="ORF">W97_04949</name>
</gene>
<evidence type="ECO:0000313" key="3">
    <source>
        <dbReference type="Proteomes" id="UP000016924"/>
    </source>
</evidence>
<feature type="compositionally biased region" description="Low complexity" evidence="1">
    <location>
        <begin position="277"/>
        <end position="287"/>
    </location>
</feature>
<dbReference type="HOGENOM" id="CLU_586603_0_0_1"/>
<dbReference type="RefSeq" id="XP_007781027.1">
    <property type="nucleotide sequence ID" value="XM_007782837.1"/>
</dbReference>
<dbReference type="AlphaFoldDB" id="R7YUV9"/>
<dbReference type="OrthoDB" id="10382518at2759"/>
<proteinExistence type="predicted"/>
<feature type="region of interest" description="Disordered" evidence="1">
    <location>
        <begin position="117"/>
        <end position="466"/>
    </location>
</feature>
<sequence>MFSRRRPEHATDHYGFCLTWKNITNNNKTKKYKRTYVYRRQEGQPLAFLSEANLMDHLPRFPSMRYDHASITVNANQTDPQIHLQTPKWKSPRLIDGDPNLVFRSAIKPAGFWRRFRSAPDEPPFPPNGNGAADGGQLPAVATGTTGTAVHQQPQAKLSQDSSSGSSNQPTADSGVPASVPGNKRSSQAPSGSSSDTAPVSTGNLQHRRKGPPLTIQTTSETRRGTASGPVSGTTVQTTPAMASGTRTAAEGRTTEGLTMFPRIELEGQPLPQPPRSSTEPSSPVDESSVEKLEDDQPDASNVPQLTQNVEQPSPPIEQTSERVGAATQGMTPFPPFGPEGNSPPRLPDNTEQGSASDNQDPEIVRHMVDGAQLEPEGQTVPQLDRDTNHSPPPAYRYSYEGPGHDEPNSEPNGPHRSLLPQGGQQSSPPAVQNHTITSTSVGPTFSFENNIPTRAMKNIRRRGST</sequence>
<evidence type="ECO:0000313" key="2">
    <source>
        <dbReference type="EMBL" id="EON65710.1"/>
    </source>
</evidence>
<keyword evidence="3" id="KW-1185">Reference proteome</keyword>
<feature type="compositionally biased region" description="Polar residues" evidence="1">
    <location>
        <begin position="184"/>
        <end position="205"/>
    </location>
</feature>
<name>R7YUV9_CONA1</name>
<feature type="compositionally biased region" description="Polar residues" evidence="1">
    <location>
        <begin position="423"/>
        <end position="453"/>
    </location>
</feature>
<organism evidence="2 3">
    <name type="scientific">Coniosporium apollinis (strain CBS 100218)</name>
    <name type="common">Rock-inhabiting black yeast</name>
    <dbReference type="NCBI Taxonomy" id="1168221"/>
    <lineage>
        <taxon>Eukaryota</taxon>
        <taxon>Fungi</taxon>
        <taxon>Dikarya</taxon>
        <taxon>Ascomycota</taxon>
        <taxon>Pezizomycotina</taxon>
        <taxon>Dothideomycetes</taxon>
        <taxon>Dothideomycetes incertae sedis</taxon>
        <taxon>Coniosporium</taxon>
    </lineage>
</organism>
<evidence type="ECO:0000256" key="1">
    <source>
        <dbReference type="SAM" id="MobiDB-lite"/>
    </source>
</evidence>
<feature type="compositionally biased region" description="Low complexity" evidence="1">
    <location>
        <begin position="140"/>
        <end position="150"/>
    </location>
</feature>
<dbReference type="GeneID" id="19902260"/>
<dbReference type="EMBL" id="JH767575">
    <property type="protein sequence ID" value="EON65710.1"/>
    <property type="molecule type" value="Genomic_DNA"/>
</dbReference>
<feature type="compositionally biased region" description="Polar residues" evidence="1">
    <location>
        <begin position="299"/>
        <end position="312"/>
    </location>
</feature>
<protein>
    <submittedName>
        <fullName evidence="2">Uncharacterized protein</fullName>
    </submittedName>
</protein>
<dbReference type="Proteomes" id="UP000016924">
    <property type="component" value="Unassembled WGS sequence"/>
</dbReference>
<accession>R7YUV9</accession>